<reference evidence="2" key="1">
    <citation type="journal article" date="2019" name="Int. J. Syst. Evol. Microbiol.">
        <title>The Global Catalogue of Microorganisms (GCM) 10K type strain sequencing project: providing services to taxonomists for standard genome sequencing and annotation.</title>
        <authorList>
            <consortium name="The Broad Institute Genomics Platform"/>
            <consortium name="The Broad Institute Genome Sequencing Center for Infectious Disease"/>
            <person name="Wu L."/>
            <person name="Ma J."/>
        </authorList>
    </citation>
    <scope>NUCLEOTIDE SEQUENCE [LARGE SCALE GENOMIC DNA]</scope>
    <source>
        <strain evidence="2">JCM 15442</strain>
    </source>
</reference>
<proteinExistence type="predicted"/>
<organism evidence="1 2">
    <name type="scientific">Deinococcus aerolatus</name>
    <dbReference type="NCBI Taxonomy" id="522487"/>
    <lineage>
        <taxon>Bacteria</taxon>
        <taxon>Thermotogati</taxon>
        <taxon>Deinococcota</taxon>
        <taxon>Deinococci</taxon>
        <taxon>Deinococcales</taxon>
        <taxon>Deinococcaceae</taxon>
        <taxon>Deinococcus</taxon>
    </lineage>
</organism>
<accession>A0ABQ2GBV9</accession>
<dbReference type="Proteomes" id="UP000639973">
    <property type="component" value="Unassembled WGS sequence"/>
</dbReference>
<evidence type="ECO:0000313" key="2">
    <source>
        <dbReference type="Proteomes" id="UP000639973"/>
    </source>
</evidence>
<dbReference type="EMBL" id="BMOL01000010">
    <property type="protein sequence ID" value="GGL84603.1"/>
    <property type="molecule type" value="Genomic_DNA"/>
</dbReference>
<evidence type="ECO:0000313" key="1">
    <source>
        <dbReference type="EMBL" id="GGL84603.1"/>
    </source>
</evidence>
<sequence length="93" mass="9885">MDFAKQVELARFPAGVVVTVRGTPQGRLFRAVWAEDGKPGRGLELLLTTEAVKMYGEGPTVVLALERLKKAAQAGLPAVGADGTYQRAVFVGD</sequence>
<dbReference type="RefSeq" id="WP_188972070.1">
    <property type="nucleotide sequence ID" value="NZ_BMOL01000010.1"/>
</dbReference>
<comment type="caution">
    <text evidence="1">The sequence shown here is derived from an EMBL/GenBank/DDBJ whole genome shotgun (WGS) entry which is preliminary data.</text>
</comment>
<keyword evidence="2" id="KW-1185">Reference proteome</keyword>
<protein>
    <submittedName>
        <fullName evidence="1">Uncharacterized protein</fullName>
    </submittedName>
</protein>
<gene>
    <name evidence="1" type="ORF">GCM10010840_23080</name>
</gene>
<name>A0ABQ2GBV9_9DEIO</name>